<dbReference type="AlphaFoldDB" id="M7N6R8"/>
<keyword evidence="2" id="KW-1185">Reference proteome</keyword>
<proteinExistence type="predicted"/>
<dbReference type="Proteomes" id="UP000012024">
    <property type="component" value="Unassembled WGS sequence"/>
</dbReference>
<gene>
    <name evidence="1" type="ORF">D778_01135</name>
</gene>
<evidence type="ECO:0000313" key="2">
    <source>
        <dbReference type="Proteomes" id="UP000012024"/>
    </source>
</evidence>
<reference evidence="1 2" key="1">
    <citation type="submission" date="2012-12" db="EMBL/GenBank/DDBJ databases">
        <title>Genome assembly of Formosa sp. AK20.</title>
        <authorList>
            <person name="Kumar R."/>
            <person name="Khatri I."/>
            <person name="Vaidya B."/>
            <person name="Subramanian S."/>
            <person name="Pinnaka A."/>
        </authorList>
    </citation>
    <scope>NUCLEOTIDE SEQUENCE [LARGE SCALE GENOMIC DNA]</scope>
    <source>
        <strain evidence="1 2">AK20</strain>
    </source>
</reference>
<organism evidence="1 2">
    <name type="scientific">Xanthomarina gelatinilytica</name>
    <dbReference type="NCBI Taxonomy" id="1137281"/>
    <lineage>
        <taxon>Bacteria</taxon>
        <taxon>Pseudomonadati</taxon>
        <taxon>Bacteroidota</taxon>
        <taxon>Flavobacteriia</taxon>
        <taxon>Flavobacteriales</taxon>
        <taxon>Flavobacteriaceae</taxon>
        <taxon>Xanthomarina</taxon>
    </lineage>
</organism>
<dbReference type="EMBL" id="ANLA01000020">
    <property type="protein sequence ID" value="EMQ94123.1"/>
    <property type="molecule type" value="Genomic_DNA"/>
</dbReference>
<comment type="caution">
    <text evidence="1">The sequence shown here is derived from an EMBL/GenBank/DDBJ whole genome shotgun (WGS) entry which is preliminary data.</text>
</comment>
<evidence type="ECO:0000313" key="1">
    <source>
        <dbReference type="EMBL" id="EMQ94123.1"/>
    </source>
</evidence>
<name>M7N6R8_9FLAO</name>
<accession>M7N6R8</accession>
<sequence>MVANDKNVKRKENKILFMIVFLQCKTAKIEFGLVVFG</sequence>
<protein>
    <submittedName>
        <fullName evidence="1">Uncharacterized protein</fullName>
    </submittedName>
</protein>